<keyword evidence="2" id="KW-0808">Transferase</keyword>
<dbReference type="Pfam" id="PF13847">
    <property type="entry name" value="Methyltransf_31"/>
    <property type="match status" value="1"/>
</dbReference>
<evidence type="ECO:0000259" key="1">
    <source>
        <dbReference type="Pfam" id="PF13847"/>
    </source>
</evidence>
<dbReference type="InterPro" id="IPR050508">
    <property type="entry name" value="Methyltransf_Superfamily"/>
</dbReference>
<dbReference type="SUPFAM" id="SSF53335">
    <property type="entry name" value="S-adenosyl-L-methionine-dependent methyltransferases"/>
    <property type="match status" value="1"/>
</dbReference>
<dbReference type="EMBL" id="JAUIQD010000003">
    <property type="protein sequence ID" value="KAK3356756.1"/>
    <property type="molecule type" value="Genomic_DNA"/>
</dbReference>
<accession>A0AAJ0MFI7</accession>
<reference evidence="2" key="2">
    <citation type="submission" date="2023-06" db="EMBL/GenBank/DDBJ databases">
        <authorList>
            <consortium name="Lawrence Berkeley National Laboratory"/>
            <person name="Haridas S."/>
            <person name="Hensen N."/>
            <person name="Bonometti L."/>
            <person name="Westerberg I."/>
            <person name="Brannstrom I.O."/>
            <person name="Guillou S."/>
            <person name="Cros-Aarteil S."/>
            <person name="Calhoun S."/>
            <person name="Kuo A."/>
            <person name="Mondo S."/>
            <person name="Pangilinan J."/>
            <person name="Riley R."/>
            <person name="Labutti K."/>
            <person name="Andreopoulos B."/>
            <person name="Lipzen A."/>
            <person name="Chen C."/>
            <person name="Yanf M."/>
            <person name="Daum C."/>
            <person name="Ng V."/>
            <person name="Clum A."/>
            <person name="Steindorff A."/>
            <person name="Ohm R."/>
            <person name="Martin F."/>
            <person name="Silar P."/>
            <person name="Natvig D."/>
            <person name="Lalanne C."/>
            <person name="Gautier V."/>
            <person name="Ament-Velasquez S.L."/>
            <person name="Kruys A."/>
            <person name="Hutchinson M.I."/>
            <person name="Powell A.J."/>
            <person name="Barry K."/>
            <person name="Miller A.N."/>
            <person name="Grigoriev I.V."/>
            <person name="Debuchy R."/>
            <person name="Gladieux P."/>
            <person name="Thoren M.H."/>
            <person name="Johannesson H."/>
        </authorList>
    </citation>
    <scope>NUCLEOTIDE SEQUENCE</scope>
    <source>
        <strain evidence="2">CBS 955.72</strain>
    </source>
</reference>
<name>A0AAJ0MFI7_9PEZI</name>
<dbReference type="PANTHER" id="PTHR42912">
    <property type="entry name" value="METHYLTRANSFERASE"/>
    <property type="match status" value="1"/>
</dbReference>
<protein>
    <submittedName>
        <fullName evidence="2">S-adenosyl-L-methionine-dependent methyltransferase</fullName>
    </submittedName>
</protein>
<evidence type="ECO:0000313" key="3">
    <source>
        <dbReference type="Proteomes" id="UP001275084"/>
    </source>
</evidence>
<dbReference type="GO" id="GO:0032259">
    <property type="term" value="P:methylation"/>
    <property type="evidence" value="ECO:0007669"/>
    <property type="project" value="UniProtKB-KW"/>
</dbReference>
<dbReference type="GO" id="GO:0008168">
    <property type="term" value="F:methyltransferase activity"/>
    <property type="evidence" value="ECO:0007669"/>
    <property type="project" value="UniProtKB-KW"/>
</dbReference>
<comment type="caution">
    <text evidence="2">The sequence shown here is derived from an EMBL/GenBank/DDBJ whole genome shotgun (WGS) entry which is preliminary data.</text>
</comment>
<dbReference type="Proteomes" id="UP001275084">
    <property type="component" value="Unassembled WGS sequence"/>
</dbReference>
<dbReference type="InterPro" id="IPR025714">
    <property type="entry name" value="Methyltranfer_dom"/>
</dbReference>
<keyword evidence="2" id="KW-0489">Methyltransferase</keyword>
<proteinExistence type="predicted"/>
<reference evidence="2" key="1">
    <citation type="journal article" date="2023" name="Mol. Phylogenet. Evol.">
        <title>Genome-scale phylogeny and comparative genomics of the fungal order Sordariales.</title>
        <authorList>
            <person name="Hensen N."/>
            <person name="Bonometti L."/>
            <person name="Westerberg I."/>
            <person name="Brannstrom I.O."/>
            <person name="Guillou S."/>
            <person name="Cros-Aarteil S."/>
            <person name="Calhoun S."/>
            <person name="Haridas S."/>
            <person name="Kuo A."/>
            <person name="Mondo S."/>
            <person name="Pangilinan J."/>
            <person name="Riley R."/>
            <person name="LaButti K."/>
            <person name="Andreopoulos B."/>
            <person name="Lipzen A."/>
            <person name="Chen C."/>
            <person name="Yan M."/>
            <person name="Daum C."/>
            <person name="Ng V."/>
            <person name="Clum A."/>
            <person name="Steindorff A."/>
            <person name="Ohm R.A."/>
            <person name="Martin F."/>
            <person name="Silar P."/>
            <person name="Natvig D.O."/>
            <person name="Lalanne C."/>
            <person name="Gautier V."/>
            <person name="Ament-Velasquez S.L."/>
            <person name="Kruys A."/>
            <person name="Hutchinson M.I."/>
            <person name="Powell A.J."/>
            <person name="Barry K."/>
            <person name="Miller A.N."/>
            <person name="Grigoriev I.V."/>
            <person name="Debuchy R."/>
            <person name="Gladieux P."/>
            <person name="Hiltunen Thoren M."/>
            <person name="Johannesson H."/>
        </authorList>
    </citation>
    <scope>NUCLEOTIDE SEQUENCE</scope>
    <source>
        <strain evidence="2">CBS 955.72</strain>
    </source>
</reference>
<gene>
    <name evidence="2" type="ORF">B0T25DRAFT_537328</name>
</gene>
<dbReference type="AlphaFoldDB" id="A0AAJ0MFI7"/>
<dbReference type="PANTHER" id="PTHR42912:SF93">
    <property type="entry name" value="N6-ADENOSINE-METHYLTRANSFERASE TMT1A"/>
    <property type="match status" value="1"/>
</dbReference>
<sequence>MSEAAKYIHGHAPEVLAAHAWRTAARDAAHVLPHIQPSFTVLDVGCGPGTISADLAALVPTGRLTCLEISESALAAARQTCADRGLSNVGFVAGDVTTRLPFPDGVFDIVHAHQVIVHLAQPVAALREMRRVLRPGGLVACKDMVVKTAVWYPPDPRLALWEVGIAGTIAENGADPQMGIRLKAVALEAGFGEDEIDCRGSCWAFTDREAVDYWGNSWVARLGIGTELRERILRGGHATEQAVDDFVGAVKAWTGEPGAWFGCMHGELLARKT</sequence>
<dbReference type="Gene3D" id="3.40.50.150">
    <property type="entry name" value="Vaccinia Virus protein VP39"/>
    <property type="match status" value="1"/>
</dbReference>
<evidence type="ECO:0000313" key="2">
    <source>
        <dbReference type="EMBL" id="KAK3356756.1"/>
    </source>
</evidence>
<keyword evidence="3" id="KW-1185">Reference proteome</keyword>
<dbReference type="InterPro" id="IPR029063">
    <property type="entry name" value="SAM-dependent_MTases_sf"/>
</dbReference>
<organism evidence="2 3">
    <name type="scientific">Lasiosphaeria hispida</name>
    <dbReference type="NCBI Taxonomy" id="260671"/>
    <lineage>
        <taxon>Eukaryota</taxon>
        <taxon>Fungi</taxon>
        <taxon>Dikarya</taxon>
        <taxon>Ascomycota</taxon>
        <taxon>Pezizomycotina</taxon>
        <taxon>Sordariomycetes</taxon>
        <taxon>Sordariomycetidae</taxon>
        <taxon>Sordariales</taxon>
        <taxon>Lasiosphaeriaceae</taxon>
        <taxon>Lasiosphaeria</taxon>
    </lineage>
</organism>
<feature type="domain" description="Methyltransferase" evidence="1">
    <location>
        <begin position="38"/>
        <end position="147"/>
    </location>
</feature>
<dbReference type="CDD" id="cd02440">
    <property type="entry name" value="AdoMet_MTases"/>
    <property type="match status" value="1"/>
</dbReference>